<evidence type="ECO:0000313" key="3">
    <source>
        <dbReference type="Proteomes" id="UP000749646"/>
    </source>
</evidence>
<dbReference type="InterPro" id="IPR036047">
    <property type="entry name" value="F-box-like_dom_sf"/>
</dbReference>
<comment type="caution">
    <text evidence="2">The sequence shown here is derived from an EMBL/GenBank/DDBJ whole genome shotgun (WGS) entry which is preliminary data.</text>
</comment>
<organism evidence="2 3">
    <name type="scientific">Modicella reniformis</name>
    <dbReference type="NCBI Taxonomy" id="1440133"/>
    <lineage>
        <taxon>Eukaryota</taxon>
        <taxon>Fungi</taxon>
        <taxon>Fungi incertae sedis</taxon>
        <taxon>Mucoromycota</taxon>
        <taxon>Mortierellomycotina</taxon>
        <taxon>Mortierellomycetes</taxon>
        <taxon>Mortierellales</taxon>
        <taxon>Mortierellaceae</taxon>
        <taxon>Modicella</taxon>
    </lineage>
</organism>
<gene>
    <name evidence="2" type="ORF">BGZ65_001995</name>
</gene>
<dbReference type="Gene3D" id="1.20.1280.50">
    <property type="match status" value="1"/>
</dbReference>
<name>A0A9P6M9T5_9FUNG</name>
<protein>
    <recommendedName>
        <fullName evidence="1">F-box domain-containing protein</fullName>
    </recommendedName>
</protein>
<dbReference type="Proteomes" id="UP000749646">
    <property type="component" value="Unassembled WGS sequence"/>
</dbReference>
<dbReference type="SUPFAM" id="SSF81383">
    <property type="entry name" value="F-box domain"/>
    <property type="match status" value="1"/>
</dbReference>
<dbReference type="Gene3D" id="3.80.10.10">
    <property type="entry name" value="Ribonuclease Inhibitor"/>
    <property type="match status" value="1"/>
</dbReference>
<evidence type="ECO:0000259" key="1">
    <source>
        <dbReference type="Pfam" id="PF12937"/>
    </source>
</evidence>
<evidence type="ECO:0000313" key="2">
    <source>
        <dbReference type="EMBL" id="KAF9983261.1"/>
    </source>
</evidence>
<keyword evidence="3" id="KW-1185">Reference proteome</keyword>
<dbReference type="AlphaFoldDB" id="A0A9P6M9T5"/>
<feature type="domain" description="F-box" evidence="1">
    <location>
        <begin position="9"/>
        <end position="44"/>
    </location>
</feature>
<dbReference type="Pfam" id="PF12937">
    <property type="entry name" value="F-box-like"/>
    <property type="match status" value="1"/>
</dbReference>
<proteinExistence type="predicted"/>
<dbReference type="SUPFAM" id="SSF52047">
    <property type="entry name" value="RNI-like"/>
    <property type="match status" value="1"/>
</dbReference>
<sequence length="543" mass="63863">MLGLPEIDEKIYKKLSHHDLAQCARVCKKWHRRAIPYLWHQLDIPFLNHGVFHKMILEDYLYEQLHPRSEGENFKQAVEPHIQERPSPLPLAKYGHWIRQLPQPCGLLNYFESPFNCFIRSQEAPTGQVKEPTASQLLRHIYKRCPNLQVYFLYVTEYYPFEDISKTIAEFLLPTVRILSMYISDPWYLKYLLDHCTDTLAELSLWVDIPHDAAWNDKEDQQLQDESRTLGSLKKLILEKAYDDSVSKSFWPWLYKRCRYVERLEVLHVQDIQSLADSMLTYMPNLSEIRFGDQDYNLNDKDISMLLSGSRQGWKVVEFEQTMMLILWKVAQEALTKHFPTLEKLILDDHHDYRGYDFTPILLSSPNLYSLTVFAIDHLSLCSPKTWPYATTLRVLKIKIVNIPRPDLKDYEIVQETYSGEGRQIQLQVYDRLARLTNLETLWLGNPNRRNQKDCLEMSLESGMHKLAGLKSLKELQVTGMKTRIGLEEVQWMTENWPKIRTIMFDDGNDAPDKLEAVAWLHEHHPQIKLDASALVMLKESRK</sequence>
<dbReference type="OrthoDB" id="2396061at2759"/>
<dbReference type="InterPro" id="IPR032675">
    <property type="entry name" value="LRR_dom_sf"/>
</dbReference>
<dbReference type="EMBL" id="JAAAHW010003496">
    <property type="protein sequence ID" value="KAF9983261.1"/>
    <property type="molecule type" value="Genomic_DNA"/>
</dbReference>
<accession>A0A9P6M9T5</accession>
<reference evidence="2" key="1">
    <citation type="journal article" date="2020" name="Fungal Divers.">
        <title>Resolving the Mortierellaceae phylogeny through synthesis of multi-gene phylogenetics and phylogenomics.</title>
        <authorList>
            <person name="Vandepol N."/>
            <person name="Liber J."/>
            <person name="Desiro A."/>
            <person name="Na H."/>
            <person name="Kennedy M."/>
            <person name="Barry K."/>
            <person name="Grigoriev I.V."/>
            <person name="Miller A.N."/>
            <person name="O'Donnell K."/>
            <person name="Stajich J.E."/>
            <person name="Bonito G."/>
        </authorList>
    </citation>
    <scope>NUCLEOTIDE SEQUENCE</scope>
    <source>
        <strain evidence="2">MES-2147</strain>
    </source>
</reference>
<dbReference type="InterPro" id="IPR001810">
    <property type="entry name" value="F-box_dom"/>
</dbReference>